<accession>A0A8J5JNL0</accession>
<dbReference type="Proteomes" id="UP000747542">
    <property type="component" value="Unassembled WGS sequence"/>
</dbReference>
<dbReference type="Pfam" id="PF13450">
    <property type="entry name" value="NAD_binding_8"/>
    <property type="match status" value="1"/>
</dbReference>
<dbReference type="Pfam" id="PF01593">
    <property type="entry name" value="Amino_oxidase"/>
    <property type="match status" value="1"/>
</dbReference>
<evidence type="ECO:0000259" key="1">
    <source>
        <dbReference type="Pfam" id="PF01593"/>
    </source>
</evidence>
<dbReference type="PANTHER" id="PTHR23357">
    <property type="entry name" value="RENALASE"/>
    <property type="match status" value="1"/>
</dbReference>
<sequence>MMTRVLLVGGGLTSAVTGAMLRRELPHVELVLWDKARGAGGRMSTSRSPHDSSCTADLGAQYISATPEYAKLHNLYYEELINAEVLTPLNTKVAGMKRSEEGTKHYIFFFHRFDHHVRSIYMDNGRWSVRTSEGEADHFDAVVLTMPVPQILGLTGTVKDVIEKDEKLRSSLQSVDYSSRYALGLFYEEDASISLQDEAAAQYITNDSIFRFVAIDNKKRGQESMASSVVLHTSVPFGKAHVEETPDQVKPILLNNVKEMFPDWPEPKFVKCQKWRFSQVTSAYPGLPGCIILADGLVAGGDGFTHSNMDGCIESAKSIVAAVVQYVSK</sequence>
<dbReference type="InterPro" id="IPR002937">
    <property type="entry name" value="Amino_oxidase"/>
</dbReference>
<dbReference type="GO" id="GO:0005576">
    <property type="term" value="C:extracellular region"/>
    <property type="evidence" value="ECO:0007669"/>
    <property type="project" value="TreeGrafter"/>
</dbReference>
<evidence type="ECO:0000313" key="2">
    <source>
        <dbReference type="EMBL" id="KAG7159491.1"/>
    </source>
</evidence>
<evidence type="ECO:0000313" key="3">
    <source>
        <dbReference type="Proteomes" id="UP000747542"/>
    </source>
</evidence>
<dbReference type="AlphaFoldDB" id="A0A8J5JNL0"/>
<dbReference type="InterPro" id="IPR040174">
    <property type="entry name" value="RNLS"/>
</dbReference>
<dbReference type="GO" id="GO:0016651">
    <property type="term" value="F:oxidoreductase activity, acting on NAD(P)H"/>
    <property type="evidence" value="ECO:0007669"/>
    <property type="project" value="InterPro"/>
</dbReference>
<name>A0A8J5JNL0_HOMAM</name>
<dbReference type="Gene3D" id="3.90.660.10">
    <property type="match status" value="1"/>
</dbReference>
<comment type="caution">
    <text evidence="2">The sequence shown here is derived from an EMBL/GenBank/DDBJ whole genome shotgun (WGS) entry which is preliminary data.</text>
</comment>
<reference evidence="2" key="1">
    <citation type="journal article" date="2021" name="Sci. Adv.">
        <title>The American lobster genome reveals insights on longevity, neural, and immune adaptations.</title>
        <authorList>
            <person name="Polinski J.M."/>
            <person name="Zimin A.V."/>
            <person name="Clark K.F."/>
            <person name="Kohn A.B."/>
            <person name="Sadowski N."/>
            <person name="Timp W."/>
            <person name="Ptitsyn A."/>
            <person name="Khanna P."/>
            <person name="Romanova D.Y."/>
            <person name="Williams P."/>
            <person name="Greenwood S.J."/>
            <person name="Moroz L.L."/>
            <person name="Walt D.R."/>
            <person name="Bodnar A.G."/>
        </authorList>
    </citation>
    <scope>NUCLEOTIDE SEQUENCE</scope>
    <source>
        <strain evidence="2">GMGI-L3</strain>
    </source>
</reference>
<dbReference type="SUPFAM" id="SSF51905">
    <property type="entry name" value="FAD/NAD(P)-binding domain"/>
    <property type="match status" value="1"/>
</dbReference>
<dbReference type="Gene3D" id="3.50.50.60">
    <property type="entry name" value="FAD/NAD(P)-binding domain"/>
    <property type="match status" value="1"/>
</dbReference>
<proteinExistence type="predicted"/>
<feature type="domain" description="Amine oxidase" evidence="1">
    <location>
        <begin position="112"/>
        <end position="323"/>
    </location>
</feature>
<organism evidence="2 3">
    <name type="scientific">Homarus americanus</name>
    <name type="common">American lobster</name>
    <dbReference type="NCBI Taxonomy" id="6706"/>
    <lineage>
        <taxon>Eukaryota</taxon>
        <taxon>Metazoa</taxon>
        <taxon>Ecdysozoa</taxon>
        <taxon>Arthropoda</taxon>
        <taxon>Crustacea</taxon>
        <taxon>Multicrustacea</taxon>
        <taxon>Malacostraca</taxon>
        <taxon>Eumalacostraca</taxon>
        <taxon>Eucarida</taxon>
        <taxon>Decapoda</taxon>
        <taxon>Pleocyemata</taxon>
        <taxon>Astacidea</taxon>
        <taxon>Nephropoidea</taxon>
        <taxon>Nephropidae</taxon>
        <taxon>Homarus</taxon>
    </lineage>
</organism>
<protein>
    <submittedName>
        <fullName evidence="2">Renalase-like</fullName>
    </submittedName>
</protein>
<gene>
    <name evidence="2" type="primary">RNLS-L</name>
    <name evidence="2" type="ORF">Hamer_G004121</name>
</gene>
<dbReference type="InterPro" id="IPR036188">
    <property type="entry name" value="FAD/NAD-bd_sf"/>
</dbReference>
<dbReference type="PANTHER" id="PTHR23357:SF1">
    <property type="entry name" value="RENALASE"/>
    <property type="match status" value="1"/>
</dbReference>
<dbReference type="EMBL" id="JAHLQT010033114">
    <property type="protein sequence ID" value="KAG7159491.1"/>
    <property type="molecule type" value="Genomic_DNA"/>
</dbReference>
<keyword evidence="3" id="KW-1185">Reference proteome</keyword>